<proteinExistence type="predicted"/>
<evidence type="ECO:0000313" key="2">
    <source>
        <dbReference type="Proteomes" id="UP000440224"/>
    </source>
</evidence>
<gene>
    <name evidence="1" type="ORF">GF068_32010</name>
</gene>
<dbReference type="RefSeq" id="WP_153823326.1">
    <property type="nucleotide sequence ID" value="NZ_WJIE01000012.1"/>
</dbReference>
<dbReference type="EMBL" id="WJIE01000012">
    <property type="protein sequence ID" value="MRG96515.1"/>
    <property type="molecule type" value="Genomic_DNA"/>
</dbReference>
<name>A0A6N7Q1N3_9BACT</name>
<evidence type="ECO:0000313" key="1">
    <source>
        <dbReference type="EMBL" id="MRG96515.1"/>
    </source>
</evidence>
<comment type="caution">
    <text evidence="1">The sequence shown here is derived from an EMBL/GenBank/DDBJ whole genome shotgun (WGS) entry which is preliminary data.</text>
</comment>
<reference evidence="1 2" key="1">
    <citation type="submission" date="2019-10" db="EMBL/GenBank/DDBJ databases">
        <title>A soil myxobacterium in the family Polyangiaceae.</title>
        <authorList>
            <person name="Li Y."/>
            <person name="Wang J."/>
        </authorList>
    </citation>
    <scope>NUCLEOTIDE SEQUENCE [LARGE SCALE GENOMIC DNA]</scope>
    <source>
        <strain evidence="1 2">DSM 14734</strain>
    </source>
</reference>
<dbReference type="Proteomes" id="UP000440224">
    <property type="component" value="Unassembled WGS sequence"/>
</dbReference>
<protein>
    <submittedName>
        <fullName evidence="1">Uncharacterized protein</fullName>
    </submittedName>
</protein>
<keyword evidence="2" id="KW-1185">Reference proteome</keyword>
<dbReference type="OrthoDB" id="5415298at2"/>
<accession>A0A6N7Q1N3</accession>
<sequence length="165" mass="19560">MTLQVRSFSRAIEAARFFGPILGPRVVARRARLMNRFFGADELTDDLDSLDRHLDQNVTVIDPRAFEEQMDRYLAGTKTPEERRRAFERYHEDKRRERRDVPLVEDFPLAPEEETPDFTHLSMTLRLREIRAYEHWNGNTHVILRDIIERLAEQVDLDPGARDRD</sequence>
<dbReference type="AlphaFoldDB" id="A0A6N7Q1N3"/>
<organism evidence="1 2">
    <name type="scientific">Polyangium spumosum</name>
    <dbReference type="NCBI Taxonomy" id="889282"/>
    <lineage>
        <taxon>Bacteria</taxon>
        <taxon>Pseudomonadati</taxon>
        <taxon>Myxococcota</taxon>
        <taxon>Polyangia</taxon>
        <taxon>Polyangiales</taxon>
        <taxon>Polyangiaceae</taxon>
        <taxon>Polyangium</taxon>
    </lineage>
</organism>